<proteinExistence type="predicted"/>
<evidence type="ECO:0000313" key="2">
    <source>
        <dbReference type="EMBL" id="MCF4005992.1"/>
    </source>
</evidence>
<feature type="transmembrane region" description="Helical" evidence="1">
    <location>
        <begin position="35"/>
        <end position="54"/>
    </location>
</feature>
<dbReference type="EMBL" id="JAKGSI010000001">
    <property type="protein sequence ID" value="MCF4005992.1"/>
    <property type="molecule type" value="Genomic_DNA"/>
</dbReference>
<dbReference type="RefSeq" id="WP_236117774.1">
    <property type="nucleotide sequence ID" value="NZ_JAKGSI010000001.1"/>
</dbReference>
<dbReference type="Proteomes" id="UP001139336">
    <property type="component" value="Unassembled WGS sequence"/>
</dbReference>
<evidence type="ECO:0000313" key="3">
    <source>
        <dbReference type="Proteomes" id="UP001139336"/>
    </source>
</evidence>
<keyword evidence="1" id="KW-0812">Transmembrane</keyword>
<name>A0A9X1U6S4_9CORY</name>
<keyword evidence="3" id="KW-1185">Reference proteome</keyword>
<gene>
    <name evidence="2" type="ORF">L1O03_02215</name>
</gene>
<feature type="transmembrane region" description="Helical" evidence="1">
    <location>
        <begin position="98"/>
        <end position="115"/>
    </location>
</feature>
<dbReference type="AlphaFoldDB" id="A0A9X1U6S4"/>
<keyword evidence="1" id="KW-0472">Membrane</keyword>
<dbReference type="Pfam" id="PF11222">
    <property type="entry name" value="DUF3017"/>
    <property type="match status" value="1"/>
</dbReference>
<protein>
    <submittedName>
        <fullName evidence="2">DUF3017 domain-containing protein</fullName>
    </submittedName>
</protein>
<accession>A0A9X1U6S4</accession>
<organism evidence="2 3">
    <name type="scientific">Corynebacterium uropygiale</name>
    <dbReference type="NCBI Taxonomy" id="1775911"/>
    <lineage>
        <taxon>Bacteria</taxon>
        <taxon>Bacillati</taxon>
        <taxon>Actinomycetota</taxon>
        <taxon>Actinomycetes</taxon>
        <taxon>Mycobacteriales</taxon>
        <taxon>Corynebacteriaceae</taxon>
        <taxon>Corynebacterium</taxon>
    </lineage>
</organism>
<dbReference type="InterPro" id="IPR021385">
    <property type="entry name" value="DUF3017"/>
</dbReference>
<reference evidence="2" key="1">
    <citation type="submission" date="2022-01" db="EMBL/GenBank/DDBJ databases">
        <title>Corynebacterium sp. nov isolated from isolated from the feces of the greater white-fronted geese (Anser albifrons) at Poyang Lake, PR China.</title>
        <authorList>
            <person name="Liu Q."/>
        </authorList>
    </citation>
    <scope>NUCLEOTIDE SEQUENCE</scope>
    <source>
        <strain evidence="2">JCM 32435</strain>
    </source>
</reference>
<keyword evidence="1" id="KW-1133">Transmembrane helix</keyword>
<sequence>MRNKVLSFSAPHLPEGLSLDNPHDRSLRPSRLPRAVQYAGLGLFLLGLLVASVFALTDHWRRATFVLGSSMLWLALLRLTCDSRTLGVLSVRSRRFDCAFAIVTGGAMMFLSASVDALGS</sequence>
<feature type="transmembrane region" description="Helical" evidence="1">
    <location>
        <begin position="60"/>
        <end position="77"/>
    </location>
</feature>
<evidence type="ECO:0000256" key="1">
    <source>
        <dbReference type="SAM" id="Phobius"/>
    </source>
</evidence>
<comment type="caution">
    <text evidence="2">The sequence shown here is derived from an EMBL/GenBank/DDBJ whole genome shotgun (WGS) entry which is preliminary data.</text>
</comment>